<dbReference type="AlphaFoldDB" id="A0A917W714"/>
<protein>
    <submittedName>
        <fullName evidence="2">Uncharacterized protein</fullName>
    </submittedName>
</protein>
<evidence type="ECO:0000256" key="1">
    <source>
        <dbReference type="SAM" id="MobiDB-lite"/>
    </source>
</evidence>
<dbReference type="RefSeq" id="WP_188896461.1">
    <property type="nucleotide sequence ID" value="NZ_BMMZ01000008.1"/>
</dbReference>
<comment type="caution">
    <text evidence="2">The sequence shown here is derived from an EMBL/GenBank/DDBJ whole genome shotgun (WGS) entry which is preliminary data.</text>
</comment>
<reference evidence="2" key="2">
    <citation type="submission" date="2020-09" db="EMBL/GenBank/DDBJ databases">
        <authorList>
            <person name="Sun Q."/>
            <person name="Zhou Y."/>
        </authorList>
    </citation>
    <scope>NUCLEOTIDE SEQUENCE</scope>
    <source>
        <strain evidence="2">CGMCC 4.7306</strain>
    </source>
</reference>
<accession>A0A917W714</accession>
<dbReference type="EMBL" id="BMMZ01000008">
    <property type="protein sequence ID" value="GGL72063.1"/>
    <property type="molecule type" value="Genomic_DNA"/>
</dbReference>
<feature type="region of interest" description="Disordered" evidence="1">
    <location>
        <begin position="155"/>
        <end position="175"/>
    </location>
</feature>
<keyword evidence="3" id="KW-1185">Reference proteome</keyword>
<proteinExistence type="predicted"/>
<dbReference type="Proteomes" id="UP000613840">
    <property type="component" value="Unassembled WGS sequence"/>
</dbReference>
<reference evidence="2" key="1">
    <citation type="journal article" date="2014" name="Int. J. Syst. Evol. Microbiol.">
        <title>Complete genome sequence of Corynebacterium casei LMG S-19264T (=DSM 44701T), isolated from a smear-ripened cheese.</title>
        <authorList>
            <consortium name="US DOE Joint Genome Institute (JGI-PGF)"/>
            <person name="Walter F."/>
            <person name="Albersmeier A."/>
            <person name="Kalinowski J."/>
            <person name="Ruckert C."/>
        </authorList>
    </citation>
    <scope>NUCLEOTIDE SEQUENCE</scope>
    <source>
        <strain evidence="2">CGMCC 4.7306</strain>
    </source>
</reference>
<organism evidence="2 3">
    <name type="scientific">Microlunatus endophyticus</name>
    <dbReference type="NCBI Taxonomy" id="1716077"/>
    <lineage>
        <taxon>Bacteria</taxon>
        <taxon>Bacillati</taxon>
        <taxon>Actinomycetota</taxon>
        <taxon>Actinomycetes</taxon>
        <taxon>Propionibacteriales</taxon>
        <taxon>Propionibacteriaceae</taxon>
        <taxon>Microlunatus</taxon>
    </lineage>
</organism>
<name>A0A917W714_9ACTN</name>
<gene>
    <name evidence="2" type="ORF">GCM10011575_33040</name>
</gene>
<sequence length="175" mass="20174">MTDATDDQVFADWLEAMHPRLSRFEDFLLPANVIHEDGTQEPFLRDYSRESLEQLEQFILDRWPTQAAFLEESDTDFIDGATRYIGETLLRAYGGGWHLNDVPTFDSSGRPFVLLDTLDKTPITPFFLLTALLKRRTGRELTRVYDGQALNIAERREQEGPDWQPRRDPVPGITS</sequence>
<evidence type="ECO:0000313" key="2">
    <source>
        <dbReference type="EMBL" id="GGL72063.1"/>
    </source>
</evidence>
<evidence type="ECO:0000313" key="3">
    <source>
        <dbReference type="Proteomes" id="UP000613840"/>
    </source>
</evidence>
<feature type="compositionally biased region" description="Basic and acidic residues" evidence="1">
    <location>
        <begin position="155"/>
        <end position="169"/>
    </location>
</feature>